<dbReference type="Proteomes" id="UP000006729">
    <property type="component" value="Chromosome 6"/>
</dbReference>
<dbReference type="EMBL" id="CM009295">
    <property type="protein sequence ID" value="RQO92105.1"/>
    <property type="molecule type" value="Genomic_DNA"/>
</dbReference>
<dbReference type="SUPFAM" id="SSF56399">
    <property type="entry name" value="ADP-ribosylation"/>
    <property type="match status" value="1"/>
</dbReference>
<reference evidence="7 8" key="1">
    <citation type="journal article" date="2006" name="Science">
        <title>The genome of black cottonwood, Populus trichocarpa (Torr. &amp; Gray).</title>
        <authorList>
            <person name="Tuskan G.A."/>
            <person name="Difazio S."/>
            <person name="Jansson S."/>
            <person name="Bohlmann J."/>
            <person name="Grigoriev I."/>
            <person name="Hellsten U."/>
            <person name="Putnam N."/>
            <person name="Ralph S."/>
            <person name="Rombauts S."/>
            <person name="Salamov A."/>
            <person name="Schein J."/>
            <person name="Sterck L."/>
            <person name="Aerts A."/>
            <person name="Bhalerao R.R."/>
            <person name="Bhalerao R.P."/>
            <person name="Blaudez D."/>
            <person name="Boerjan W."/>
            <person name="Brun A."/>
            <person name="Brunner A."/>
            <person name="Busov V."/>
            <person name="Campbell M."/>
            <person name="Carlson J."/>
            <person name="Chalot M."/>
            <person name="Chapman J."/>
            <person name="Chen G.L."/>
            <person name="Cooper D."/>
            <person name="Coutinho P.M."/>
            <person name="Couturier J."/>
            <person name="Covert S."/>
            <person name="Cronk Q."/>
            <person name="Cunningham R."/>
            <person name="Davis J."/>
            <person name="Degroeve S."/>
            <person name="Dejardin A."/>
            <person name="Depamphilis C."/>
            <person name="Detter J."/>
            <person name="Dirks B."/>
            <person name="Dubchak I."/>
            <person name="Duplessis S."/>
            <person name="Ehlting J."/>
            <person name="Ellis B."/>
            <person name="Gendler K."/>
            <person name="Goodstein D."/>
            <person name="Gribskov M."/>
            <person name="Grimwood J."/>
            <person name="Groover A."/>
            <person name="Gunter L."/>
            <person name="Hamberger B."/>
            <person name="Heinze B."/>
            <person name="Helariutta Y."/>
            <person name="Henrissat B."/>
            <person name="Holligan D."/>
            <person name="Holt R."/>
            <person name="Huang W."/>
            <person name="Islam-Faridi N."/>
            <person name="Jones S."/>
            <person name="Jones-Rhoades M."/>
            <person name="Jorgensen R."/>
            <person name="Joshi C."/>
            <person name="Kangasjarvi J."/>
            <person name="Karlsson J."/>
            <person name="Kelleher C."/>
            <person name="Kirkpatrick R."/>
            <person name="Kirst M."/>
            <person name="Kohler A."/>
            <person name="Kalluri U."/>
            <person name="Larimer F."/>
            <person name="Leebens-Mack J."/>
            <person name="Leple J.C."/>
            <person name="Locascio P."/>
            <person name="Lou Y."/>
            <person name="Lucas S."/>
            <person name="Martin F."/>
            <person name="Montanini B."/>
            <person name="Napoli C."/>
            <person name="Nelson D.R."/>
            <person name="Nelson C."/>
            <person name="Nieminen K."/>
            <person name="Nilsson O."/>
            <person name="Pereda V."/>
            <person name="Peter G."/>
            <person name="Philippe R."/>
            <person name="Pilate G."/>
            <person name="Poliakov A."/>
            <person name="Razumovskaya J."/>
            <person name="Richardson P."/>
            <person name="Rinaldi C."/>
            <person name="Ritland K."/>
            <person name="Rouze P."/>
            <person name="Ryaboy D."/>
            <person name="Schmutz J."/>
            <person name="Schrader J."/>
            <person name="Segerman B."/>
            <person name="Shin H."/>
            <person name="Siddiqui A."/>
            <person name="Sterky F."/>
            <person name="Terry A."/>
            <person name="Tsai C.J."/>
            <person name="Uberbacher E."/>
            <person name="Unneberg P."/>
            <person name="Vahala J."/>
            <person name="Wall K."/>
            <person name="Wessler S."/>
            <person name="Yang G."/>
            <person name="Yin T."/>
            <person name="Douglas C."/>
            <person name="Marra M."/>
            <person name="Sandberg G."/>
            <person name="Van de Peer Y."/>
            <person name="Rokhsar D."/>
        </authorList>
    </citation>
    <scope>NUCLEOTIDE SEQUENCE [LARGE SCALE GENOMIC DNA]</scope>
    <source>
        <strain evidence="8">cv. Nisqually</strain>
    </source>
</reference>
<dbReference type="InterPro" id="IPR044964">
    <property type="entry name" value="RCD1/SRO1-5"/>
</dbReference>
<keyword evidence="4" id="KW-0539">Nucleus</keyword>
<accession>A0A3N7FA56</accession>
<evidence type="ECO:0000256" key="2">
    <source>
        <dbReference type="ARBA" id="ARBA00022473"/>
    </source>
</evidence>
<dbReference type="PROSITE" id="PS51059">
    <property type="entry name" value="PARP_CATALYTIC"/>
    <property type="match status" value="1"/>
</dbReference>
<dbReference type="PROSITE" id="PS51879">
    <property type="entry name" value="RST"/>
    <property type="match status" value="1"/>
</dbReference>
<keyword evidence="2" id="KW-0217">Developmental protein</keyword>
<evidence type="ECO:0000259" key="6">
    <source>
        <dbReference type="PROSITE" id="PS51879"/>
    </source>
</evidence>
<evidence type="ECO:0000259" key="5">
    <source>
        <dbReference type="PROSITE" id="PS51059"/>
    </source>
</evidence>
<comment type="subcellular location">
    <subcellularLocation>
        <location evidence="1">Nucleus</location>
    </subcellularLocation>
</comment>
<dbReference type="InterPro" id="IPR022003">
    <property type="entry name" value="RST"/>
</dbReference>
<dbReference type="AlphaFoldDB" id="A0A3N7FA56"/>
<evidence type="ECO:0000313" key="7">
    <source>
        <dbReference type="EMBL" id="RQO92105.1"/>
    </source>
</evidence>
<protein>
    <recommendedName>
        <fullName evidence="9">PARP catalytic domain-containing protein</fullName>
    </recommendedName>
</protein>
<proteinExistence type="predicted"/>
<dbReference type="GO" id="GO:0005634">
    <property type="term" value="C:nucleus"/>
    <property type="evidence" value="ECO:0007669"/>
    <property type="project" value="UniProtKB-SubCell"/>
</dbReference>
<feature type="domain" description="RST" evidence="6">
    <location>
        <begin position="221"/>
        <end position="293"/>
    </location>
</feature>
<evidence type="ECO:0008006" key="9">
    <source>
        <dbReference type="Google" id="ProtNLM"/>
    </source>
</evidence>
<evidence type="ECO:0000256" key="3">
    <source>
        <dbReference type="ARBA" id="ARBA00023016"/>
    </source>
</evidence>
<name>A0A3N7FA56_POPTR</name>
<evidence type="ECO:0000256" key="1">
    <source>
        <dbReference type="ARBA" id="ARBA00004123"/>
    </source>
</evidence>
<sequence length="306" mass="34177">MEEQVSMTIKDYEEEDILDDAASSKTEDSSDHHDIFTHFARNGMIKIGKETEEYVSMKTQFLMGMKQYANDTEKRGALGDAKVDHGWFGASKEEIIQIISYGFSRCNGQSHGLGVYLSPFEFLLDAVKFTIADENDMRYMLLCHLTMGNMEVIPAGSKQVYPSSVEFDTGVDNLEAPRRLIVWSAFMNSHICPAYIITFKAPFFGFVLSRDQISELPGITLSFHGSALTFPALFPILVKVIGPAKAGLIYKSLVDRKKCKITQEQMIQTTRRIIGNDRRLIAIIKSSIDKAAASASSSKDDGRVNK</sequence>
<dbReference type="Gene3D" id="3.90.228.10">
    <property type="match status" value="1"/>
</dbReference>
<organism evidence="7 8">
    <name type="scientific">Populus trichocarpa</name>
    <name type="common">Western balsam poplar</name>
    <name type="synonym">Populus balsamifera subsp. trichocarpa</name>
    <dbReference type="NCBI Taxonomy" id="3694"/>
    <lineage>
        <taxon>Eukaryota</taxon>
        <taxon>Viridiplantae</taxon>
        <taxon>Streptophyta</taxon>
        <taxon>Embryophyta</taxon>
        <taxon>Tracheophyta</taxon>
        <taxon>Spermatophyta</taxon>
        <taxon>Magnoliopsida</taxon>
        <taxon>eudicotyledons</taxon>
        <taxon>Gunneridae</taxon>
        <taxon>Pentapetalae</taxon>
        <taxon>rosids</taxon>
        <taxon>fabids</taxon>
        <taxon>Malpighiales</taxon>
        <taxon>Salicaceae</taxon>
        <taxon>Saliceae</taxon>
        <taxon>Populus</taxon>
    </lineage>
</organism>
<dbReference type="GO" id="GO:0003950">
    <property type="term" value="F:NAD+ poly-ADP-ribosyltransferase activity"/>
    <property type="evidence" value="ECO:0007669"/>
    <property type="project" value="InterPro"/>
</dbReference>
<keyword evidence="3" id="KW-0346">Stress response</keyword>
<keyword evidence="8" id="KW-1185">Reference proteome</keyword>
<evidence type="ECO:0000313" key="8">
    <source>
        <dbReference type="Proteomes" id="UP000006729"/>
    </source>
</evidence>
<dbReference type="Pfam" id="PF12174">
    <property type="entry name" value="RST"/>
    <property type="match status" value="1"/>
</dbReference>
<gene>
    <name evidence="7" type="ORF">POPTR_006G231600</name>
</gene>
<feature type="domain" description="PARP catalytic" evidence="5">
    <location>
        <begin position="1"/>
        <end position="217"/>
    </location>
</feature>
<dbReference type="PANTHER" id="PTHR32263:SF14">
    <property type="entry name" value="INACTIVE POLY [ADP-RIBOSE] POLYMERASE SRO2-RELATED"/>
    <property type="match status" value="1"/>
</dbReference>
<evidence type="ECO:0000256" key="4">
    <source>
        <dbReference type="ARBA" id="ARBA00023242"/>
    </source>
</evidence>
<dbReference type="PANTHER" id="PTHR32263">
    <property type="entry name" value="INACTIVE POLY [ADP-RIBOSE] POLYMERASE SRO4-RELATED"/>
    <property type="match status" value="1"/>
</dbReference>
<dbReference type="InterPro" id="IPR012317">
    <property type="entry name" value="Poly(ADP-ribose)pol_cat_dom"/>
</dbReference>